<keyword evidence="2 6" id="KW-0812">Transmembrane</keyword>
<evidence type="ECO:0000313" key="9">
    <source>
        <dbReference type="Proteomes" id="UP000800235"/>
    </source>
</evidence>
<keyword evidence="9" id="KW-1185">Reference proteome</keyword>
<feature type="region of interest" description="Disordered" evidence="5">
    <location>
        <begin position="1"/>
        <end position="26"/>
    </location>
</feature>
<dbReference type="EMBL" id="MU007024">
    <property type="protein sequence ID" value="KAF2432755.1"/>
    <property type="molecule type" value="Genomic_DNA"/>
</dbReference>
<dbReference type="PANTHER" id="PTHR31679">
    <property type="entry name" value="PEROXISOMAL MEMBRANE PROTEIN PEX30-RELATED"/>
    <property type="match status" value="1"/>
</dbReference>
<dbReference type="InterPro" id="IPR052646">
    <property type="entry name" value="Peroxisomal_PEX28-32"/>
</dbReference>
<dbReference type="GO" id="GO:0007031">
    <property type="term" value="P:peroxisome organization"/>
    <property type="evidence" value="ECO:0007669"/>
    <property type="project" value="TreeGrafter"/>
</dbReference>
<proteinExistence type="predicted"/>
<dbReference type="SMART" id="SM00693">
    <property type="entry name" value="DysFN"/>
    <property type="match status" value="1"/>
</dbReference>
<evidence type="ECO:0000256" key="4">
    <source>
        <dbReference type="ARBA" id="ARBA00023136"/>
    </source>
</evidence>
<feature type="region of interest" description="Disordered" evidence="5">
    <location>
        <begin position="286"/>
        <end position="305"/>
    </location>
</feature>
<gene>
    <name evidence="8" type="ORF">EJ08DRAFT_112260</name>
</gene>
<dbReference type="Proteomes" id="UP000800235">
    <property type="component" value="Unassembled WGS sequence"/>
</dbReference>
<dbReference type="GO" id="GO:0012505">
    <property type="term" value="C:endomembrane system"/>
    <property type="evidence" value="ECO:0007669"/>
    <property type="project" value="UniProtKB-SubCell"/>
</dbReference>
<dbReference type="AlphaFoldDB" id="A0A9P4U0G4"/>
<organism evidence="8 9">
    <name type="scientific">Tothia fuscella</name>
    <dbReference type="NCBI Taxonomy" id="1048955"/>
    <lineage>
        <taxon>Eukaryota</taxon>
        <taxon>Fungi</taxon>
        <taxon>Dikarya</taxon>
        <taxon>Ascomycota</taxon>
        <taxon>Pezizomycotina</taxon>
        <taxon>Dothideomycetes</taxon>
        <taxon>Pleosporomycetidae</taxon>
        <taxon>Venturiales</taxon>
        <taxon>Cylindrosympodiaceae</taxon>
        <taxon>Tothia</taxon>
    </lineage>
</organism>
<evidence type="ECO:0000256" key="1">
    <source>
        <dbReference type="ARBA" id="ARBA00004127"/>
    </source>
</evidence>
<dbReference type="InterPro" id="IPR010482">
    <property type="entry name" value="TECPR1-like_DysF"/>
</dbReference>
<feature type="transmembrane region" description="Helical" evidence="6">
    <location>
        <begin position="208"/>
        <end position="225"/>
    </location>
</feature>
<comment type="subcellular location">
    <subcellularLocation>
        <location evidence="1">Endomembrane system</location>
        <topology evidence="1">Multi-pass membrane protein</topology>
    </subcellularLocation>
</comment>
<feature type="transmembrane region" description="Helical" evidence="6">
    <location>
        <begin position="113"/>
        <end position="131"/>
    </location>
</feature>
<protein>
    <submittedName>
        <fullName evidence="8">Pex24p-domain-containing protein</fullName>
    </submittedName>
</protein>
<reference evidence="8" key="1">
    <citation type="journal article" date="2020" name="Stud. Mycol.">
        <title>101 Dothideomycetes genomes: a test case for predicting lifestyles and emergence of pathogens.</title>
        <authorList>
            <person name="Haridas S."/>
            <person name="Albert R."/>
            <person name="Binder M."/>
            <person name="Bloem J."/>
            <person name="Labutti K."/>
            <person name="Salamov A."/>
            <person name="Andreopoulos B."/>
            <person name="Baker S."/>
            <person name="Barry K."/>
            <person name="Bills G."/>
            <person name="Bluhm B."/>
            <person name="Cannon C."/>
            <person name="Castanera R."/>
            <person name="Culley D."/>
            <person name="Daum C."/>
            <person name="Ezra D."/>
            <person name="Gonzalez J."/>
            <person name="Henrissat B."/>
            <person name="Kuo A."/>
            <person name="Liang C."/>
            <person name="Lipzen A."/>
            <person name="Lutzoni F."/>
            <person name="Magnuson J."/>
            <person name="Mondo S."/>
            <person name="Nolan M."/>
            <person name="Ohm R."/>
            <person name="Pangilinan J."/>
            <person name="Park H.-J."/>
            <person name="Ramirez L."/>
            <person name="Alfaro M."/>
            <person name="Sun H."/>
            <person name="Tritt A."/>
            <person name="Yoshinaga Y."/>
            <person name="Zwiers L.-H."/>
            <person name="Turgeon B."/>
            <person name="Goodwin S."/>
            <person name="Spatafora J."/>
            <person name="Crous P."/>
            <person name="Grigoriev I."/>
        </authorList>
    </citation>
    <scope>NUCLEOTIDE SEQUENCE</scope>
    <source>
        <strain evidence="8">CBS 130266</strain>
    </source>
</reference>
<feature type="region of interest" description="Disordered" evidence="5">
    <location>
        <begin position="445"/>
        <end position="575"/>
    </location>
</feature>
<comment type="caution">
    <text evidence="8">The sequence shown here is derived from an EMBL/GenBank/DDBJ whole genome shotgun (WGS) entry which is preliminary data.</text>
</comment>
<name>A0A9P4U0G4_9PEZI</name>
<dbReference type="PANTHER" id="PTHR31679:SF2">
    <property type="entry name" value="PEROXISOMAL MEMBRANE PROTEIN PEX30-RELATED"/>
    <property type="match status" value="1"/>
</dbReference>
<evidence type="ECO:0000259" key="7">
    <source>
        <dbReference type="SMART" id="SM00693"/>
    </source>
</evidence>
<feature type="compositionally biased region" description="Low complexity" evidence="5">
    <location>
        <begin position="525"/>
        <end position="540"/>
    </location>
</feature>
<evidence type="ECO:0000313" key="8">
    <source>
        <dbReference type="EMBL" id="KAF2432755.1"/>
    </source>
</evidence>
<dbReference type="Pfam" id="PF06398">
    <property type="entry name" value="Pex24p"/>
    <property type="match status" value="1"/>
</dbReference>
<feature type="compositionally biased region" description="Low complexity" evidence="5">
    <location>
        <begin position="445"/>
        <end position="460"/>
    </location>
</feature>
<evidence type="ECO:0000256" key="2">
    <source>
        <dbReference type="ARBA" id="ARBA00022692"/>
    </source>
</evidence>
<evidence type="ECO:0000256" key="6">
    <source>
        <dbReference type="SAM" id="Phobius"/>
    </source>
</evidence>
<dbReference type="OrthoDB" id="5586090at2759"/>
<keyword evidence="3 6" id="KW-1133">Transmembrane helix</keyword>
<dbReference type="InterPro" id="IPR006614">
    <property type="entry name" value="Peroxin/Ferlin"/>
</dbReference>
<feature type="compositionally biased region" description="Polar residues" evidence="5">
    <location>
        <begin position="471"/>
        <end position="491"/>
    </location>
</feature>
<sequence>MSSPARDSNDGPSSAPSGDVNNPSTVAAFSPPTLSNSASGHTIKQRSTILVHQKSPLLVATPPQITRALAYSHPFIQALNKLAGLLSWTSGDPWESYLMVAAFWGITLYADVVLRWVGPLVMVVGVILGMYSRRYSPLSSTATTGEKGQKTHKRLDSESMRQHKSLDEIVDTLKLFTSRCNILLDPFLSLTDFLSTQRTATSATTRPALTTLFIRILLVTPFWILLTLPPLYILTTKRMVLFFGTVVLSWHSRPARVTRTILWRSRLVRRSTAIITGLDVADPAYKANGDKANDGRPALPPRKRKSAHDIAASLATKRKPSSSGIRFTFILFENQRRWLGIGWTSSMLAYERGAWSDEHLNSSVPKDSFQLPEVEGGHARWRWVEGSEWHIEGAEGKSLKDESADDGWIYYDNKWRDGRRGKDGWGRYTRRRKWCRDAELVEITPSTDITPSPTPSSISISEHETLDGTDDNTTLAESTATIQAPPSSVGASTAVEDDTDGVSVNTAKSRKRWFRRSSQAASQKSVANSNNGTGSSVGSSLKSYPDEDDVHRGYQQSWQREENWGLGEDANMQLS</sequence>
<accession>A0A9P4U0G4</accession>
<dbReference type="GO" id="GO:0005778">
    <property type="term" value="C:peroxisomal membrane"/>
    <property type="evidence" value="ECO:0007669"/>
    <property type="project" value="UniProtKB-ARBA"/>
</dbReference>
<keyword evidence="4 6" id="KW-0472">Membrane</keyword>
<evidence type="ECO:0000256" key="3">
    <source>
        <dbReference type="ARBA" id="ARBA00022989"/>
    </source>
</evidence>
<evidence type="ECO:0000256" key="5">
    <source>
        <dbReference type="SAM" id="MobiDB-lite"/>
    </source>
</evidence>
<feature type="region of interest" description="Disordered" evidence="5">
    <location>
        <begin position="138"/>
        <end position="159"/>
    </location>
</feature>
<feature type="domain" description="Peroxin/Ferlin" evidence="7">
    <location>
        <begin position="324"/>
        <end position="392"/>
    </location>
</feature>